<protein>
    <submittedName>
        <fullName evidence="4">Uncharacterized protein</fullName>
    </submittedName>
</protein>
<dbReference type="PROSITE" id="PS51294">
    <property type="entry name" value="HTH_MYB"/>
    <property type="match status" value="1"/>
</dbReference>
<evidence type="ECO:0000256" key="1">
    <source>
        <dbReference type="SAM" id="MobiDB-lite"/>
    </source>
</evidence>
<accession>A0A6A5VU09</accession>
<proteinExistence type="predicted"/>
<dbReference type="InterPro" id="IPR017930">
    <property type="entry name" value="Myb_dom"/>
</dbReference>
<dbReference type="Proteomes" id="UP000800036">
    <property type="component" value="Unassembled WGS sequence"/>
</dbReference>
<dbReference type="EMBL" id="ML976656">
    <property type="protein sequence ID" value="KAF1980228.1"/>
    <property type="molecule type" value="Genomic_DNA"/>
</dbReference>
<dbReference type="AlphaFoldDB" id="A0A6A5VU09"/>
<keyword evidence="5" id="KW-1185">Reference proteome</keyword>
<dbReference type="PROSITE" id="PS50090">
    <property type="entry name" value="MYB_LIKE"/>
    <property type="match status" value="1"/>
</dbReference>
<feature type="domain" description="Myb-like" evidence="2">
    <location>
        <begin position="29"/>
        <end position="79"/>
    </location>
</feature>
<organism evidence="4 5">
    <name type="scientific">Bimuria novae-zelandiae CBS 107.79</name>
    <dbReference type="NCBI Taxonomy" id="1447943"/>
    <lineage>
        <taxon>Eukaryota</taxon>
        <taxon>Fungi</taxon>
        <taxon>Dikarya</taxon>
        <taxon>Ascomycota</taxon>
        <taxon>Pezizomycotina</taxon>
        <taxon>Dothideomycetes</taxon>
        <taxon>Pleosporomycetidae</taxon>
        <taxon>Pleosporales</taxon>
        <taxon>Massarineae</taxon>
        <taxon>Didymosphaeriaceae</taxon>
        <taxon>Bimuria</taxon>
    </lineage>
</organism>
<feature type="region of interest" description="Disordered" evidence="1">
    <location>
        <begin position="1"/>
        <end position="35"/>
    </location>
</feature>
<evidence type="ECO:0000259" key="3">
    <source>
        <dbReference type="PROSITE" id="PS51294"/>
    </source>
</evidence>
<dbReference type="OrthoDB" id="288030at2759"/>
<dbReference type="InterPro" id="IPR001005">
    <property type="entry name" value="SANT/Myb"/>
</dbReference>
<feature type="compositionally biased region" description="Acidic residues" evidence="1">
    <location>
        <begin position="9"/>
        <end position="21"/>
    </location>
</feature>
<feature type="domain" description="HTH myb-type" evidence="3">
    <location>
        <begin position="29"/>
        <end position="83"/>
    </location>
</feature>
<dbReference type="Pfam" id="PF00249">
    <property type="entry name" value="Myb_DNA-binding"/>
    <property type="match status" value="1"/>
</dbReference>
<reference evidence="4" key="1">
    <citation type="journal article" date="2020" name="Stud. Mycol.">
        <title>101 Dothideomycetes genomes: a test case for predicting lifestyles and emergence of pathogens.</title>
        <authorList>
            <person name="Haridas S."/>
            <person name="Albert R."/>
            <person name="Binder M."/>
            <person name="Bloem J."/>
            <person name="Labutti K."/>
            <person name="Salamov A."/>
            <person name="Andreopoulos B."/>
            <person name="Baker S."/>
            <person name="Barry K."/>
            <person name="Bills G."/>
            <person name="Bluhm B."/>
            <person name="Cannon C."/>
            <person name="Castanera R."/>
            <person name="Culley D."/>
            <person name="Daum C."/>
            <person name="Ezra D."/>
            <person name="Gonzalez J."/>
            <person name="Henrissat B."/>
            <person name="Kuo A."/>
            <person name="Liang C."/>
            <person name="Lipzen A."/>
            <person name="Lutzoni F."/>
            <person name="Magnuson J."/>
            <person name="Mondo S."/>
            <person name="Nolan M."/>
            <person name="Ohm R."/>
            <person name="Pangilinan J."/>
            <person name="Park H.-J."/>
            <person name="Ramirez L."/>
            <person name="Alfaro M."/>
            <person name="Sun H."/>
            <person name="Tritt A."/>
            <person name="Yoshinaga Y."/>
            <person name="Zwiers L.-H."/>
            <person name="Turgeon B."/>
            <person name="Goodwin S."/>
            <person name="Spatafora J."/>
            <person name="Crous P."/>
            <person name="Grigoriev I."/>
        </authorList>
    </citation>
    <scope>NUCLEOTIDE SEQUENCE</scope>
    <source>
        <strain evidence="4">CBS 107.79</strain>
    </source>
</reference>
<name>A0A6A5VU09_9PLEO</name>
<evidence type="ECO:0000313" key="4">
    <source>
        <dbReference type="EMBL" id="KAF1980228.1"/>
    </source>
</evidence>
<evidence type="ECO:0000259" key="2">
    <source>
        <dbReference type="PROSITE" id="PS50090"/>
    </source>
</evidence>
<feature type="non-terminal residue" evidence="4">
    <location>
        <position position="1"/>
    </location>
</feature>
<sequence>DTGIKVDYSDDGDDDWDENSEKEEGTEARGKRKRRPWLESDEVRLLSLRDQQGMEWKEICERFPNRTEGAVKVRYYRLQKKQKCKETTIGT</sequence>
<dbReference type="SUPFAM" id="SSF46689">
    <property type="entry name" value="Homeodomain-like"/>
    <property type="match status" value="1"/>
</dbReference>
<dbReference type="SMART" id="SM00717">
    <property type="entry name" value="SANT"/>
    <property type="match status" value="1"/>
</dbReference>
<gene>
    <name evidence="4" type="ORF">BU23DRAFT_548413</name>
</gene>
<evidence type="ECO:0000313" key="5">
    <source>
        <dbReference type="Proteomes" id="UP000800036"/>
    </source>
</evidence>
<dbReference type="CDD" id="cd00167">
    <property type="entry name" value="SANT"/>
    <property type="match status" value="1"/>
</dbReference>
<dbReference type="InterPro" id="IPR009057">
    <property type="entry name" value="Homeodomain-like_sf"/>
</dbReference>
<dbReference type="Gene3D" id="1.10.10.60">
    <property type="entry name" value="Homeodomain-like"/>
    <property type="match status" value="1"/>
</dbReference>